<dbReference type="AlphaFoldDB" id="A0A6N8GPT1"/>
<feature type="transmembrane region" description="Helical" evidence="7">
    <location>
        <begin position="284"/>
        <end position="310"/>
    </location>
</feature>
<feature type="region of interest" description="Disordered" evidence="6">
    <location>
        <begin position="204"/>
        <end position="233"/>
    </location>
</feature>
<organism evidence="8 9">
    <name type="scientific">Kocuria sediminis</name>
    <dbReference type="NCBI Taxonomy" id="1038857"/>
    <lineage>
        <taxon>Bacteria</taxon>
        <taxon>Bacillati</taxon>
        <taxon>Actinomycetota</taxon>
        <taxon>Actinomycetes</taxon>
        <taxon>Micrococcales</taxon>
        <taxon>Micrococcaceae</taxon>
        <taxon>Kocuria</taxon>
    </lineage>
</organism>
<evidence type="ECO:0000313" key="9">
    <source>
        <dbReference type="Proteomes" id="UP000436989"/>
    </source>
</evidence>
<feature type="transmembrane region" description="Helical" evidence="7">
    <location>
        <begin position="77"/>
        <end position="99"/>
    </location>
</feature>
<feature type="transmembrane region" description="Helical" evidence="7">
    <location>
        <begin position="161"/>
        <end position="191"/>
    </location>
</feature>
<dbReference type="EMBL" id="WOGU01000005">
    <property type="protein sequence ID" value="MUN62955.1"/>
    <property type="molecule type" value="Genomic_DNA"/>
</dbReference>
<feature type="region of interest" description="Disordered" evidence="6">
    <location>
        <begin position="240"/>
        <end position="259"/>
    </location>
</feature>
<name>A0A6N8GPT1_9MICC</name>
<evidence type="ECO:0000256" key="2">
    <source>
        <dbReference type="ARBA" id="ARBA00022475"/>
    </source>
</evidence>
<dbReference type="InterPro" id="IPR011701">
    <property type="entry name" value="MFS"/>
</dbReference>
<evidence type="ECO:0000256" key="3">
    <source>
        <dbReference type="ARBA" id="ARBA00022692"/>
    </source>
</evidence>
<feature type="transmembrane region" description="Helical" evidence="7">
    <location>
        <begin position="322"/>
        <end position="342"/>
    </location>
</feature>
<gene>
    <name evidence="8" type="ORF">GMA12_07345</name>
</gene>
<feature type="transmembrane region" description="Helical" evidence="7">
    <location>
        <begin position="106"/>
        <end position="127"/>
    </location>
</feature>
<accession>A0A6N8GPT1</accession>
<dbReference type="SUPFAM" id="SSF103473">
    <property type="entry name" value="MFS general substrate transporter"/>
    <property type="match status" value="1"/>
</dbReference>
<dbReference type="PANTHER" id="PTHR23513:SF6">
    <property type="entry name" value="MAJOR FACILITATOR SUPERFAMILY ASSOCIATED DOMAIN-CONTAINING PROTEIN"/>
    <property type="match status" value="1"/>
</dbReference>
<keyword evidence="4 7" id="KW-1133">Transmembrane helix</keyword>
<keyword evidence="9" id="KW-1185">Reference proteome</keyword>
<reference evidence="8 9" key="1">
    <citation type="submission" date="2019-12" db="EMBL/GenBank/DDBJ databases">
        <authorList>
            <person name="Shi Y."/>
        </authorList>
    </citation>
    <scope>NUCLEOTIDE SEQUENCE [LARGE SCALE GENOMIC DNA]</scope>
    <source>
        <strain evidence="8 9">JCM 17929</strain>
    </source>
</reference>
<feature type="transmembrane region" description="Helical" evidence="7">
    <location>
        <begin position="440"/>
        <end position="459"/>
    </location>
</feature>
<dbReference type="Pfam" id="PF07690">
    <property type="entry name" value="MFS_1"/>
    <property type="match status" value="1"/>
</dbReference>
<dbReference type="GO" id="GO:0005886">
    <property type="term" value="C:plasma membrane"/>
    <property type="evidence" value="ECO:0007669"/>
    <property type="project" value="UniProtKB-SubCell"/>
</dbReference>
<dbReference type="InterPro" id="IPR036259">
    <property type="entry name" value="MFS_trans_sf"/>
</dbReference>
<dbReference type="Proteomes" id="UP000436989">
    <property type="component" value="Unassembled WGS sequence"/>
</dbReference>
<evidence type="ECO:0000256" key="1">
    <source>
        <dbReference type="ARBA" id="ARBA00004651"/>
    </source>
</evidence>
<evidence type="ECO:0000313" key="8">
    <source>
        <dbReference type="EMBL" id="MUN62955.1"/>
    </source>
</evidence>
<sequence length="473" mass="48926">MPLPRALEPFRLGEYRVLAFAMFVSVFGAGMWAVALVNQVLELDGTAVDLSAVTAVGALGMLVVVLVGGIAADRFPLAALLRLVETANALTAGTVAVLALTGGLRLWHLGAAAFVFGAGVGFFYPAYSAALPRVLPARQLLAANGVEGTARPLLQQAAGPAVAGVLIGLLAPGGAVALIAACHLAALVLLLRLHVPERESLPVTGPTARAQLGDPAAASTVEPTVEPEVRSAAESAVESAAEPVAGSVPGAESVAGTSETSGGVFASVRRDLMEGVRYTVHTPWLLWTLLWAVCAVFLLLGPLEVLVPFLVRDRLGGDAATFGYLLACYGGASALASLVVASLPLPRRYLSWMIGLWGLGTLPFGLVATTESFWVMAVCLACVGAGDGAGMVLWGTLLQRRVPRHMLGRVSSLDFFVSIALMPVSMAIAGPVAQVVPLPVIFWTVAVLTPVLGFVALWAGRMREDELAHPLAG</sequence>
<evidence type="ECO:0000256" key="4">
    <source>
        <dbReference type="ARBA" id="ARBA00022989"/>
    </source>
</evidence>
<feature type="transmembrane region" description="Helical" evidence="7">
    <location>
        <begin position="415"/>
        <end position="434"/>
    </location>
</feature>
<feature type="transmembrane region" description="Helical" evidence="7">
    <location>
        <begin position="50"/>
        <end position="71"/>
    </location>
</feature>
<evidence type="ECO:0000256" key="6">
    <source>
        <dbReference type="SAM" id="MobiDB-lite"/>
    </source>
</evidence>
<dbReference type="PANTHER" id="PTHR23513">
    <property type="entry name" value="INTEGRAL MEMBRANE EFFLUX PROTEIN-RELATED"/>
    <property type="match status" value="1"/>
</dbReference>
<evidence type="ECO:0000256" key="5">
    <source>
        <dbReference type="ARBA" id="ARBA00023136"/>
    </source>
</evidence>
<keyword evidence="5 7" id="KW-0472">Membrane</keyword>
<keyword evidence="2" id="KW-1003">Cell membrane</keyword>
<feature type="transmembrane region" description="Helical" evidence="7">
    <location>
        <begin position="349"/>
        <end position="367"/>
    </location>
</feature>
<protein>
    <submittedName>
        <fullName evidence="8">MFS transporter</fullName>
    </submittedName>
</protein>
<evidence type="ECO:0000256" key="7">
    <source>
        <dbReference type="SAM" id="Phobius"/>
    </source>
</evidence>
<feature type="transmembrane region" description="Helical" evidence="7">
    <location>
        <begin position="373"/>
        <end position="394"/>
    </location>
</feature>
<comment type="caution">
    <text evidence="8">The sequence shown here is derived from an EMBL/GenBank/DDBJ whole genome shotgun (WGS) entry which is preliminary data.</text>
</comment>
<dbReference type="RefSeq" id="WP_156268635.1">
    <property type="nucleotide sequence ID" value="NZ_WOGU01000005.1"/>
</dbReference>
<comment type="subcellular location">
    <subcellularLocation>
        <location evidence="1">Cell membrane</location>
        <topology evidence="1">Multi-pass membrane protein</topology>
    </subcellularLocation>
</comment>
<proteinExistence type="predicted"/>
<dbReference type="GO" id="GO:0022857">
    <property type="term" value="F:transmembrane transporter activity"/>
    <property type="evidence" value="ECO:0007669"/>
    <property type="project" value="InterPro"/>
</dbReference>
<feature type="transmembrane region" description="Helical" evidence="7">
    <location>
        <begin position="15"/>
        <end position="38"/>
    </location>
</feature>
<keyword evidence="3 7" id="KW-0812">Transmembrane</keyword>
<dbReference type="CDD" id="cd06173">
    <property type="entry name" value="MFS_MefA_like"/>
    <property type="match status" value="1"/>
</dbReference>
<dbReference type="Gene3D" id="1.20.1250.20">
    <property type="entry name" value="MFS general substrate transporter like domains"/>
    <property type="match status" value="1"/>
</dbReference>